<dbReference type="CDD" id="cd06261">
    <property type="entry name" value="TM_PBP2"/>
    <property type="match status" value="2"/>
</dbReference>
<feature type="domain" description="ABC transmembrane type-1" evidence="9">
    <location>
        <begin position="88"/>
        <end position="275"/>
    </location>
</feature>
<dbReference type="Pfam" id="PF00528">
    <property type="entry name" value="BPD_transp_1"/>
    <property type="match status" value="2"/>
</dbReference>
<feature type="transmembrane region" description="Helical" evidence="7">
    <location>
        <begin position="152"/>
        <end position="170"/>
    </location>
</feature>
<feature type="transmembrane region" description="Helical" evidence="7">
    <location>
        <begin position="227"/>
        <end position="248"/>
    </location>
</feature>
<gene>
    <name evidence="10" type="primary">phnE</name>
    <name evidence="10" type="ORF">AHIS1636_33210</name>
</gene>
<evidence type="ECO:0000256" key="6">
    <source>
        <dbReference type="ARBA" id="ARBA00023136"/>
    </source>
</evidence>
<sequence>MNSTLQDRRSAREGTRPSPMPAPVARWPRASAATLGIPLAYLAVTAFGTWWIDIRPEALAAGFGDIARLLERMVPPTTGPLPDLLALALETLWIAIAGTGLATLASVFLAAAASRRYTGPRAIQWLARTIIIVTRAVPSLIFAILFVRIFGLGPLAGGLAIAFHSVGMIGKMMADVFEEQDPAPREAIAAVGASRTQNFVSTTLTRALPALASLVLYRLDINIRASAVLGLVGAGGIGVALQTAIGSLNYQRAAGIIAVIVAMLLVLELVSYLVQRAVAEHAGEHTQSQLFRAGRQPASPGWDRARITRTAGAVAAVALFLYSLGQLALNPARLGQAWDNALALLSGFVPPVFTADVALGIFESVIMALTATSFGVAAGLVIAVLSTGHLVRFEPLAVGLRGIVVVLRGIPDIIYALVFVAALGLGPFAGFLALSLSCTALASKFFTDSLQNVDPAPLRALEATGANRLQVFVSGVWPQFVPSFIGNSLFTSDLALRESAVLGIVGAGGIGFLLDESVATLHYQQTAGILIGLIVVVVALESVARWARRKVI</sequence>
<comment type="similarity">
    <text evidence="7">Belongs to the binding-protein-dependent transport system permease family.</text>
</comment>
<comment type="caution">
    <text evidence="10">The sequence shown here is derived from an EMBL/GenBank/DDBJ whole genome shotgun (WGS) entry which is preliminary data.</text>
</comment>
<evidence type="ECO:0000259" key="9">
    <source>
        <dbReference type="PROSITE" id="PS50928"/>
    </source>
</evidence>
<feature type="transmembrane region" description="Helical" evidence="7">
    <location>
        <begin position="254"/>
        <end position="274"/>
    </location>
</feature>
<accession>A0ABQ5MY90</accession>
<feature type="transmembrane region" description="Helical" evidence="7">
    <location>
        <begin position="526"/>
        <end position="547"/>
    </location>
</feature>
<evidence type="ECO:0000313" key="10">
    <source>
        <dbReference type="EMBL" id="GLB68878.1"/>
    </source>
</evidence>
<keyword evidence="4 7" id="KW-0812">Transmembrane</keyword>
<evidence type="ECO:0000256" key="5">
    <source>
        <dbReference type="ARBA" id="ARBA00022989"/>
    </source>
</evidence>
<evidence type="ECO:0000256" key="8">
    <source>
        <dbReference type="SAM" id="MobiDB-lite"/>
    </source>
</evidence>
<evidence type="ECO:0000313" key="11">
    <source>
        <dbReference type="Proteomes" id="UP001209654"/>
    </source>
</evidence>
<feature type="transmembrane region" description="Helical" evidence="7">
    <location>
        <begin position="125"/>
        <end position="146"/>
    </location>
</feature>
<dbReference type="InterPro" id="IPR035906">
    <property type="entry name" value="MetI-like_sf"/>
</dbReference>
<reference evidence="10 11" key="1">
    <citation type="journal article" date="2023" name="Int. J. Syst. Evol. Microbiol.">
        <title>Arthrobacter mangrovi sp. nov., an actinobacterium isolated from the rhizosphere of a mangrove.</title>
        <authorList>
            <person name="Hamada M."/>
            <person name="Saitou S."/>
            <person name="Enomoto N."/>
            <person name="Nanri K."/>
            <person name="Hidaka K."/>
            <person name="Miura T."/>
            <person name="Tamura T."/>
        </authorList>
    </citation>
    <scope>NUCLEOTIDE SEQUENCE [LARGE SCALE GENOMIC DNA]</scope>
    <source>
        <strain evidence="10 11">NBRC 112813</strain>
    </source>
</reference>
<feature type="region of interest" description="Disordered" evidence="8">
    <location>
        <begin position="1"/>
        <end position="24"/>
    </location>
</feature>
<feature type="transmembrane region" description="Helical" evidence="7">
    <location>
        <begin position="413"/>
        <end position="434"/>
    </location>
</feature>
<evidence type="ECO:0000256" key="3">
    <source>
        <dbReference type="ARBA" id="ARBA00022475"/>
    </source>
</evidence>
<keyword evidence="11" id="KW-1185">Reference proteome</keyword>
<protein>
    <submittedName>
        <fullName evidence="10">Phosphate-import permease protein PhnE</fullName>
    </submittedName>
</protein>
<feature type="compositionally biased region" description="Basic and acidic residues" evidence="8">
    <location>
        <begin position="1"/>
        <end position="15"/>
    </location>
</feature>
<dbReference type="Gene3D" id="1.10.3720.10">
    <property type="entry name" value="MetI-like"/>
    <property type="match status" value="2"/>
</dbReference>
<evidence type="ECO:0000256" key="2">
    <source>
        <dbReference type="ARBA" id="ARBA00022448"/>
    </source>
</evidence>
<proteinExistence type="inferred from homology"/>
<dbReference type="SUPFAM" id="SSF161098">
    <property type="entry name" value="MetI-like"/>
    <property type="match status" value="2"/>
</dbReference>
<comment type="subcellular location">
    <subcellularLocation>
        <location evidence="1 7">Cell membrane</location>
        <topology evidence="1 7">Multi-pass membrane protein</topology>
    </subcellularLocation>
</comment>
<organism evidence="10 11">
    <name type="scientific">Arthrobacter mangrovi</name>
    <dbReference type="NCBI Taxonomy" id="2966350"/>
    <lineage>
        <taxon>Bacteria</taxon>
        <taxon>Bacillati</taxon>
        <taxon>Actinomycetota</taxon>
        <taxon>Actinomycetes</taxon>
        <taxon>Micrococcales</taxon>
        <taxon>Micrococcaceae</taxon>
        <taxon>Arthrobacter</taxon>
    </lineage>
</organism>
<feature type="transmembrane region" description="Helical" evidence="7">
    <location>
        <begin position="30"/>
        <end position="52"/>
    </location>
</feature>
<dbReference type="PANTHER" id="PTHR30043">
    <property type="entry name" value="PHOSPHONATES TRANSPORT SYSTEM PERMEASE PROTEIN"/>
    <property type="match status" value="1"/>
</dbReference>
<feature type="domain" description="ABC transmembrane type-1" evidence="9">
    <location>
        <begin position="361"/>
        <end position="542"/>
    </location>
</feature>
<keyword evidence="3" id="KW-1003">Cell membrane</keyword>
<dbReference type="EMBL" id="BRVS01000025">
    <property type="protein sequence ID" value="GLB68878.1"/>
    <property type="molecule type" value="Genomic_DNA"/>
</dbReference>
<feature type="transmembrane region" description="Helical" evidence="7">
    <location>
        <begin position="311"/>
        <end position="329"/>
    </location>
</feature>
<evidence type="ECO:0000256" key="1">
    <source>
        <dbReference type="ARBA" id="ARBA00004651"/>
    </source>
</evidence>
<dbReference type="PROSITE" id="PS50928">
    <property type="entry name" value="ABC_TM1"/>
    <property type="match status" value="2"/>
</dbReference>
<feature type="transmembrane region" description="Helical" evidence="7">
    <location>
        <begin position="341"/>
        <end position="362"/>
    </location>
</feature>
<feature type="transmembrane region" description="Helical" evidence="7">
    <location>
        <begin position="374"/>
        <end position="393"/>
    </location>
</feature>
<name>A0ABQ5MY90_9MICC</name>
<keyword evidence="2 7" id="KW-0813">Transport</keyword>
<dbReference type="RefSeq" id="WP_264796969.1">
    <property type="nucleotide sequence ID" value="NZ_BRVS01000025.1"/>
</dbReference>
<dbReference type="InterPro" id="IPR005769">
    <property type="entry name" value="PhnE/PtxC"/>
</dbReference>
<evidence type="ECO:0000256" key="7">
    <source>
        <dbReference type="RuleBase" id="RU363032"/>
    </source>
</evidence>
<keyword evidence="5 7" id="KW-1133">Transmembrane helix</keyword>
<evidence type="ECO:0000256" key="4">
    <source>
        <dbReference type="ARBA" id="ARBA00022692"/>
    </source>
</evidence>
<feature type="transmembrane region" description="Helical" evidence="7">
    <location>
        <begin position="494"/>
        <end position="514"/>
    </location>
</feature>
<feature type="transmembrane region" description="Helical" evidence="7">
    <location>
        <begin position="92"/>
        <end position="113"/>
    </location>
</feature>
<dbReference type="NCBIfam" id="TIGR01097">
    <property type="entry name" value="PhnE"/>
    <property type="match status" value="1"/>
</dbReference>
<dbReference type="InterPro" id="IPR000515">
    <property type="entry name" value="MetI-like"/>
</dbReference>
<dbReference type="Proteomes" id="UP001209654">
    <property type="component" value="Unassembled WGS sequence"/>
</dbReference>
<dbReference type="PANTHER" id="PTHR30043:SF1">
    <property type="entry name" value="ABC TRANSPORT SYSTEM PERMEASE PROTEIN P69"/>
    <property type="match status" value="1"/>
</dbReference>
<keyword evidence="6 7" id="KW-0472">Membrane</keyword>